<evidence type="ECO:0000313" key="12">
    <source>
        <dbReference type="EMBL" id="BAK21327.1"/>
    </source>
</evidence>
<keyword evidence="8" id="KW-0411">Iron-sulfur</keyword>
<evidence type="ECO:0000256" key="5">
    <source>
        <dbReference type="ARBA" id="ARBA00022723"/>
    </source>
</evidence>
<dbReference type="GO" id="GO:0051536">
    <property type="term" value="F:iron-sulfur cluster binding"/>
    <property type="evidence" value="ECO:0007669"/>
    <property type="project" value="UniProtKB-KW"/>
</dbReference>
<dbReference type="AlphaFoldDB" id="F3Y9Z9"/>
<dbReference type="STRING" id="940190.MPTP_0865"/>
<dbReference type="PANTHER" id="PTHR11601">
    <property type="entry name" value="CYSTEINE DESULFURYLASE FAMILY MEMBER"/>
    <property type="match status" value="1"/>
</dbReference>
<dbReference type="InterPro" id="IPR020578">
    <property type="entry name" value="Aminotrans_V_PyrdxlP_BS"/>
</dbReference>
<dbReference type="Pfam" id="PF00266">
    <property type="entry name" value="Aminotran_5"/>
    <property type="match status" value="1"/>
</dbReference>
<dbReference type="KEGG" id="mps:MPTP_0865"/>
<proteinExistence type="inferred from homology"/>
<keyword evidence="4 12" id="KW-0808">Transferase</keyword>
<comment type="cofactor">
    <cofactor evidence="1 10">
        <name>pyridoxal 5'-phosphate</name>
        <dbReference type="ChEBI" id="CHEBI:597326"/>
    </cofactor>
</comment>
<evidence type="ECO:0000256" key="4">
    <source>
        <dbReference type="ARBA" id="ARBA00022679"/>
    </source>
</evidence>
<evidence type="ECO:0000256" key="3">
    <source>
        <dbReference type="ARBA" id="ARBA00012239"/>
    </source>
</evidence>
<keyword evidence="7" id="KW-0408">Iron</keyword>
<feature type="domain" description="Aminotransferase class V" evidence="11">
    <location>
        <begin position="4"/>
        <end position="367"/>
    </location>
</feature>
<reference evidence="12 13" key="1">
    <citation type="journal article" date="2011" name="J. Bacteriol.">
        <title>Complete genome sequence of Melissococcus plutonius ATCC 35311.</title>
        <authorList>
            <person name="Okumura K."/>
            <person name="Arai R."/>
            <person name="Okura M."/>
            <person name="Kirikae T."/>
            <person name="Takamatsu D."/>
            <person name="Osaki M."/>
            <person name="Miyoshi-Akiyama T."/>
        </authorList>
    </citation>
    <scope>NUCLEOTIDE SEQUENCE [LARGE SCALE GENOMIC DNA]</scope>
    <source>
        <strain evidence="13">ATCC 35311 / CIP 104052 / LMG 20360 / NCIMB 702443</strain>
    </source>
</reference>
<dbReference type="PROSITE" id="PS00595">
    <property type="entry name" value="AA_TRANSFER_CLASS_5"/>
    <property type="match status" value="1"/>
</dbReference>
<dbReference type="Gene3D" id="1.10.260.50">
    <property type="match status" value="1"/>
</dbReference>
<dbReference type="PANTHER" id="PTHR11601:SF34">
    <property type="entry name" value="CYSTEINE DESULFURASE"/>
    <property type="match status" value="1"/>
</dbReference>
<evidence type="ECO:0000256" key="2">
    <source>
        <dbReference type="ARBA" id="ARBA00006490"/>
    </source>
</evidence>
<keyword evidence="13" id="KW-1185">Reference proteome</keyword>
<sequence length="383" mass="41901">MNDIYLDHAATTPLHPAVIDKMTQEMNETFGNPSSIHSFGRKAHKKLEQARQLIAQSLQVNPEEIIFNSGGTEGANTAIIETALSHKAIGKHIITTMIEHPAVLKTMNYLEKLGYEITYLPVDSAGNLTVSDFKAALRKDTILVSIMYGNNEVGTLMPIQKIGDILTDSSTIFHTDAVQAYGHETILPKKLGIDLLSVSAHKINGPKGVGFLYKDKQVALPPLLHGGSQEDKRRAGTENIPGIIGIGQAISLLTQEEQQKRKNSYQAFQQQILEQLDQAAIAYQINGDPQNKLAHILNLWFPGIPSHLLVTYLDLNGIAVSAGSACSSGNTQPSHVFEAMYGKEHPANTESIRISFGLNNQLSDIKLMTEILIASIKKIKPKK</sequence>
<dbReference type="PIRSF" id="PIRSF005572">
    <property type="entry name" value="NifS"/>
    <property type="match status" value="1"/>
</dbReference>
<dbReference type="SUPFAM" id="SSF53383">
    <property type="entry name" value="PLP-dependent transferases"/>
    <property type="match status" value="1"/>
</dbReference>
<reference key="2">
    <citation type="submission" date="2011-04" db="EMBL/GenBank/DDBJ databases">
        <title>Whole genome sequence of Melissococcus plutonius ATCC 35311.</title>
        <authorList>
            <person name="Okumura K."/>
            <person name="Arai R."/>
            <person name="Osaki M."/>
            <person name="Okura M."/>
            <person name="Kirikae T."/>
            <person name="Takamatsu D."/>
            <person name="Akiyama T."/>
        </authorList>
    </citation>
    <scope>NUCLEOTIDE SEQUENCE</scope>
    <source>
        <strain>ATCC 35311</strain>
    </source>
</reference>
<dbReference type="InterPro" id="IPR016454">
    <property type="entry name" value="Cysteine_dSase"/>
</dbReference>
<evidence type="ECO:0000256" key="8">
    <source>
        <dbReference type="ARBA" id="ARBA00023014"/>
    </source>
</evidence>
<dbReference type="HOGENOM" id="CLU_003433_0_0_9"/>
<dbReference type="GO" id="GO:0046872">
    <property type="term" value="F:metal ion binding"/>
    <property type="evidence" value="ECO:0007669"/>
    <property type="project" value="UniProtKB-KW"/>
</dbReference>
<dbReference type="InterPro" id="IPR015421">
    <property type="entry name" value="PyrdxlP-dep_Trfase_major"/>
</dbReference>
<dbReference type="RefSeq" id="WP_013773765.1">
    <property type="nucleotide sequence ID" value="NC_015516.1"/>
</dbReference>
<dbReference type="InterPro" id="IPR015422">
    <property type="entry name" value="PyrdxlP-dep_Trfase_small"/>
</dbReference>
<gene>
    <name evidence="12" type="ordered locus">MPTP_0865</name>
</gene>
<comment type="similarity">
    <text evidence="2">Belongs to the class-V pyridoxal-phosphate-dependent aminotransferase family. NifS/IscS subfamily.</text>
</comment>
<dbReference type="Gene3D" id="3.90.1150.10">
    <property type="entry name" value="Aspartate Aminotransferase, domain 1"/>
    <property type="match status" value="1"/>
</dbReference>
<evidence type="ECO:0000313" key="13">
    <source>
        <dbReference type="Proteomes" id="UP000008456"/>
    </source>
</evidence>
<dbReference type="OrthoDB" id="9808002at2"/>
<accession>F3Y9Z9</accession>
<dbReference type="EMBL" id="AP012200">
    <property type="protein sequence ID" value="BAK21327.1"/>
    <property type="molecule type" value="Genomic_DNA"/>
</dbReference>
<keyword evidence="5" id="KW-0479">Metal-binding</keyword>
<dbReference type="Gene3D" id="3.40.640.10">
    <property type="entry name" value="Type I PLP-dependent aspartate aminotransferase-like (Major domain)"/>
    <property type="match status" value="1"/>
</dbReference>
<dbReference type="EC" id="2.8.1.7" evidence="3"/>
<dbReference type="Proteomes" id="UP000008456">
    <property type="component" value="Chromosome"/>
</dbReference>
<evidence type="ECO:0000256" key="1">
    <source>
        <dbReference type="ARBA" id="ARBA00001933"/>
    </source>
</evidence>
<dbReference type="InterPro" id="IPR000192">
    <property type="entry name" value="Aminotrans_V_dom"/>
</dbReference>
<protein>
    <recommendedName>
        <fullName evidence="3">cysteine desulfurase</fullName>
        <ecNumber evidence="3">2.8.1.7</ecNumber>
    </recommendedName>
</protein>
<dbReference type="GO" id="GO:0031071">
    <property type="term" value="F:cysteine desulfurase activity"/>
    <property type="evidence" value="ECO:0007669"/>
    <property type="project" value="UniProtKB-EC"/>
</dbReference>
<evidence type="ECO:0000256" key="6">
    <source>
        <dbReference type="ARBA" id="ARBA00022898"/>
    </source>
</evidence>
<evidence type="ECO:0000259" key="11">
    <source>
        <dbReference type="Pfam" id="PF00266"/>
    </source>
</evidence>
<name>F3Y9Z9_MELPT</name>
<evidence type="ECO:0000256" key="7">
    <source>
        <dbReference type="ARBA" id="ARBA00023004"/>
    </source>
</evidence>
<dbReference type="InterPro" id="IPR015424">
    <property type="entry name" value="PyrdxlP-dep_Trfase"/>
</dbReference>
<evidence type="ECO:0000256" key="9">
    <source>
        <dbReference type="ARBA" id="ARBA00050776"/>
    </source>
</evidence>
<organism evidence="12 13">
    <name type="scientific">Melissococcus plutonius (strain ATCC 35311 / DSM 29964 / CIP 104052 / LMG 20360 / NCIMB 702443)</name>
    <dbReference type="NCBI Taxonomy" id="940190"/>
    <lineage>
        <taxon>Bacteria</taxon>
        <taxon>Bacillati</taxon>
        <taxon>Bacillota</taxon>
        <taxon>Bacilli</taxon>
        <taxon>Lactobacillales</taxon>
        <taxon>Enterococcaceae</taxon>
        <taxon>Melissococcus</taxon>
    </lineage>
</organism>
<keyword evidence="6" id="KW-0663">Pyridoxal phosphate</keyword>
<comment type="catalytic activity">
    <reaction evidence="9">
        <text>(sulfur carrier)-H + L-cysteine = (sulfur carrier)-SH + L-alanine</text>
        <dbReference type="Rhea" id="RHEA:43892"/>
        <dbReference type="Rhea" id="RHEA-COMP:14737"/>
        <dbReference type="Rhea" id="RHEA-COMP:14739"/>
        <dbReference type="ChEBI" id="CHEBI:29917"/>
        <dbReference type="ChEBI" id="CHEBI:35235"/>
        <dbReference type="ChEBI" id="CHEBI:57972"/>
        <dbReference type="ChEBI" id="CHEBI:64428"/>
        <dbReference type="EC" id="2.8.1.7"/>
    </reaction>
</comment>
<evidence type="ECO:0000256" key="10">
    <source>
        <dbReference type="RuleBase" id="RU004504"/>
    </source>
</evidence>